<evidence type="ECO:0000256" key="1">
    <source>
        <dbReference type="ARBA" id="ARBA00023015"/>
    </source>
</evidence>
<protein>
    <submittedName>
        <fullName evidence="5">DNA-binding CsgD family transcriptional regulator</fullName>
    </submittedName>
</protein>
<evidence type="ECO:0000256" key="2">
    <source>
        <dbReference type="ARBA" id="ARBA00023125"/>
    </source>
</evidence>
<keyword evidence="2 5" id="KW-0238">DNA-binding</keyword>
<comment type="caution">
    <text evidence="5">The sequence shown here is derived from an EMBL/GenBank/DDBJ whole genome shotgun (WGS) entry which is preliminary data.</text>
</comment>
<dbReference type="InterPro" id="IPR016032">
    <property type="entry name" value="Sig_transdc_resp-reg_C-effctor"/>
</dbReference>
<dbReference type="SMART" id="SM00421">
    <property type="entry name" value="HTH_LUXR"/>
    <property type="match status" value="1"/>
</dbReference>
<keyword evidence="1" id="KW-0805">Transcription regulation</keyword>
<dbReference type="PROSITE" id="PS00622">
    <property type="entry name" value="HTH_LUXR_1"/>
    <property type="match status" value="1"/>
</dbReference>
<evidence type="ECO:0000259" key="4">
    <source>
        <dbReference type="PROSITE" id="PS50043"/>
    </source>
</evidence>
<keyword evidence="6" id="KW-1185">Reference proteome</keyword>
<name>A0ABT9RFR2_9ACTN</name>
<proteinExistence type="predicted"/>
<dbReference type="InterPro" id="IPR036388">
    <property type="entry name" value="WH-like_DNA-bd_sf"/>
</dbReference>
<dbReference type="Proteomes" id="UP001230426">
    <property type="component" value="Unassembled WGS sequence"/>
</dbReference>
<dbReference type="PROSITE" id="PS50096">
    <property type="entry name" value="IQ"/>
    <property type="match status" value="1"/>
</dbReference>
<dbReference type="GO" id="GO:0003677">
    <property type="term" value="F:DNA binding"/>
    <property type="evidence" value="ECO:0007669"/>
    <property type="project" value="UniProtKB-KW"/>
</dbReference>
<dbReference type="Pfam" id="PF00196">
    <property type="entry name" value="GerE"/>
    <property type="match status" value="1"/>
</dbReference>
<reference evidence="5 6" key="1">
    <citation type="submission" date="2023-07" db="EMBL/GenBank/DDBJ databases">
        <title>Sequencing the genomes of 1000 actinobacteria strains.</title>
        <authorList>
            <person name="Klenk H.-P."/>
        </authorList>
    </citation>
    <scope>NUCLEOTIDE SEQUENCE [LARGE SCALE GENOMIC DNA]</scope>
    <source>
        <strain evidence="5 6">DSM 44109</strain>
    </source>
</reference>
<gene>
    <name evidence="5" type="ORF">J2S55_007360</name>
</gene>
<dbReference type="PROSITE" id="PS50043">
    <property type="entry name" value="HTH_LUXR_2"/>
    <property type="match status" value="1"/>
</dbReference>
<dbReference type="Gene3D" id="1.10.10.10">
    <property type="entry name" value="Winged helix-like DNA-binding domain superfamily/Winged helix DNA-binding domain"/>
    <property type="match status" value="1"/>
</dbReference>
<dbReference type="SUPFAM" id="SSF46894">
    <property type="entry name" value="C-terminal effector domain of the bipartite response regulators"/>
    <property type="match status" value="1"/>
</dbReference>
<organism evidence="5 6">
    <name type="scientific">Streptosporangium brasiliense</name>
    <dbReference type="NCBI Taxonomy" id="47480"/>
    <lineage>
        <taxon>Bacteria</taxon>
        <taxon>Bacillati</taxon>
        <taxon>Actinomycetota</taxon>
        <taxon>Actinomycetes</taxon>
        <taxon>Streptosporangiales</taxon>
        <taxon>Streptosporangiaceae</taxon>
        <taxon>Streptosporangium</taxon>
    </lineage>
</organism>
<dbReference type="PANTHER" id="PTHR44688:SF16">
    <property type="entry name" value="DNA-BINDING TRANSCRIPTIONAL ACTIVATOR DEVR_DOSR"/>
    <property type="match status" value="1"/>
</dbReference>
<dbReference type="InterPro" id="IPR000792">
    <property type="entry name" value="Tscrpt_reg_LuxR_C"/>
</dbReference>
<dbReference type="PANTHER" id="PTHR44688">
    <property type="entry name" value="DNA-BINDING TRANSCRIPTIONAL ACTIVATOR DEVR_DOSR"/>
    <property type="match status" value="1"/>
</dbReference>
<evidence type="ECO:0000313" key="6">
    <source>
        <dbReference type="Proteomes" id="UP001230426"/>
    </source>
</evidence>
<dbReference type="PRINTS" id="PR00038">
    <property type="entry name" value="HTHLUXR"/>
</dbReference>
<accession>A0ABT9RFR2</accession>
<dbReference type="EMBL" id="JAUSRB010000002">
    <property type="protein sequence ID" value="MDP9868094.1"/>
    <property type="molecule type" value="Genomic_DNA"/>
</dbReference>
<sequence>MESALRGAAARHTFERIQRLTRTGVADSEFLAKLSHLLREIVPFDASFWTGADPVTMLATSPSRLENLGSGEYCDRYWENEFFVEDVNHFHTLAGMPTPTASLYRVTGGHPARSSRYHNVNLLQGLGDELRCVFRAGRDVWGYMCLWRAADAQPFTLGEEHLIAGLSAPIGETFRRSALLRQDPVIGVPDGPGLLMFDRTGALESLNEPAEAWLRRLPFTRLSHDDPGATPIPAELRSVVNKARAVAAGRDTGIARARLQVGGRWVVIHGFALREVGSEVGRTALVIESAKAAEMAPLIVRAYQLGRREQQVIRLIAAGLTTAEIAARLSLSTHTIRGYLKRIFEKVRVSTRGELTAKIFADHYKETMNPDFAVDL</sequence>
<keyword evidence="3" id="KW-0804">Transcription</keyword>
<evidence type="ECO:0000256" key="3">
    <source>
        <dbReference type="ARBA" id="ARBA00023163"/>
    </source>
</evidence>
<dbReference type="RefSeq" id="WP_306870517.1">
    <property type="nucleotide sequence ID" value="NZ_JAUSRB010000002.1"/>
</dbReference>
<evidence type="ECO:0000313" key="5">
    <source>
        <dbReference type="EMBL" id="MDP9868094.1"/>
    </source>
</evidence>
<dbReference type="CDD" id="cd06170">
    <property type="entry name" value="LuxR_C_like"/>
    <property type="match status" value="1"/>
</dbReference>
<feature type="domain" description="HTH luxR-type" evidence="4">
    <location>
        <begin position="298"/>
        <end position="363"/>
    </location>
</feature>